<name>A0A975SY56_9ACTN</name>
<reference evidence="1" key="1">
    <citation type="submission" date="2021-06" db="EMBL/GenBank/DDBJ databases">
        <title>Complete genome sequence of Nocardioides sp. G188.</title>
        <authorList>
            <person name="Im W.-T."/>
        </authorList>
    </citation>
    <scope>NUCLEOTIDE SEQUENCE</scope>
    <source>
        <strain evidence="1">G188</strain>
    </source>
</reference>
<dbReference type="KEGG" id="nps:KRR39_19420"/>
<dbReference type="AlphaFoldDB" id="A0A975SY56"/>
<accession>A0A975SY56</accession>
<dbReference type="RefSeq" id="WP_216939086.1">
    <property type="nucleotide sequence ID" value="NZ_CP077062.1"/>
</dbReference>
<dbReference type="Proteomes" id="UP000683575">
    <property type="component" value="Chromosome"/>
</dbReference>
<organism evidence="1 2">
    <name type="scientific">Nocardioides panacis</name>
    <dbReference type="NCBI Taxonomy" id="2849501"/>
    <lineage>
        <taxon>Bacteria</taxon>
        <taxon>Bacillati</taxon>
        <taxon>Actinomycetota</taxon>
        <taxon>Actinomycetes</taxon>
        <taxon>Propionibacteriales</taxon>
        <taxon>Nocardioidaceae</taxon>
        <taxon>Nocardioides</taxon>
    </lineage>
</organism>
<gene>
    <name evidence="1" type="ORF">KRR39_19420</name>
</gene>
<sequence length="120" mass="13887">MTGLEHAIIGLRQALDAPRRHRVWRWLVRHRMAGVRDVLALGERSRSGDAWLAGREMSLHRERVVLLRRLSELGPRVLEEPDVETVRSDLHRLVADLEHYRQHLNDLVYDSVSLELGGSE</sequence>
<dbReference type="EMBL" id="CP077062">
    <property type="protein sequence ID" value="QWZ07575.1"/>
    <property type="molecule type" value="Genomic_DNA"/>
</dbReference>
<evidence type="ECO:0000313" key="2">
    <source>
        <dbReference type="Proteomes" id="UP000683575"/>
    </source>
</evidence>
<proteinExistence type="predicted"/>
<protein>
    <submittedName>
        <fullName evidence="1">Uncharacterized protein</fullName>
    </submittedName>
</protein>
<evidence type="ECO:0000313" key="1">
    <source>
        <dbReference type="EMBL" id="QWZ07575.1"/>
    </source>
</evidence>
<keyword evidence="2" id="KW-1185">Reference proteome</keyword>